<feature type="region of interest" description="Disordered" evidence="1">
    <location>
        <begin position="55"/>
        <end position="103"/>
    </location>
</feature>
<reference evidence="2" key="1">
    <citation type="journal article" date="2019" name="Sci. Rep.">
        <title>Draft genome of Tanacetum cinerariifolium, the natural source of mosquito coil.</title>
        <authorList>
            <person name="Yamashiro T."/>
            <person name="Shiraishi A."/>
            <person name="Satake H."/>
            <person name="Nakayama K."/>
        </authorList>
    </citation>
    <scope>NUCLEOTIDE SEQUENCE</scope>
</reference>
<feature type="non-terminal residue" evidence="2">
    <location>
        <position position="1"/>
    </location>
</feature>
<comment type="caution">
    <text evidence="2">The sequence shown here is derived from an EMBL/GenBank/DDBJ whole genome shotgun (WGS) entry which is preliminary data.</text>
</comment>
<feature type="compositionally biased region" description="Polar residues" evidence="1">
    <location>
        <begin position="75"/>
        <end position="96"/>
    </location>
</feature>
<organism evidence="2">
    <name type="scientific">Tanacetum cinerariifolium</name>
    <name type="common">Dalmatian daisy</name>
    <name type="synonym">Chrysanthemum cinerariifolium</name>
    <dbReference type="NCBI Taxonomy" id="118510"/>
    <lineage>
        <taxon>Eukaryota</taxon>
        <taxon>Viridiplantae</taxon>
        <taxon>Streptophyta</taxon>
        <taxon>Embryophyta</taxon>
        <taxon>Tracheophyta</taxon>
        <taxon>Spermatophyta</taxon>
        <taxon>Magnoliopsida</taxon>
        <taxon>eudicotyledons</taxon>
        <taxon>Gunneridae</taxon>
        <taxon>Pentapetalae</taxon>
        <taxon>asterids</taxon>
        <taxon>campanulids</taxon>
        <taxon>Asterales</taxon>
        <taxon>Asteraceae</taxon>
        <taxon>Asteroideae</taxon>
        <taxon>Anthemideae</taxon>
        <taxon>Anthemidinae</taxon>
        <taxon>Tanacetum</taxon>
    </lineage>
</organism>
<evidence type="ECO:0000256" key="1">
    <source>
        <dbReference type="SAM" id="MobiDB-lite"/>
    </source>
</evidence>
<proteinExistence type="predicted"/>
<name>A0A699U599_TANCI</name>
<sequence>IFKHFVLPIWSAYSTTVKSSGEKIEKNTNFKTCEKPVSQVEQIFLEDLEKLKRQEKEANNVDESPRKEATHAIRNASTSSTNLINTASTPLSTTGPSRAFNDGKLSYPDDPLMPHLEDIYAISSEGIFTDLSYDDKGVVTNFNNLETIVNVSSTPTTSIHTIHPKTQILRDHMSVVQTRSKVNKNSEAHPL</sequence>
<dbReference type="EMBL" id="BKCJ011300614">
    <property type="protein sequence ID" value="GFD17490.1"/>
    <property type="molecule type" value="Genomic_DNA"/>
</dbReference>
<gene>
    <name evidence="2" type="ORF">Tci_889459</name>
</gene>
<protein>
    <submittedName>
        <fullName evidence="2">Uncharacterized protein</fullName>
    </submittedName>
</protein>
<feature type="non-terminal residue" evidence="2">
    <location>
        <position position="191"/>
    </location>
</feature>
<feature type="compositionally biased region" description="Basic and acidic residues" evidence="1">
    <location>
        <begin position="55"/>
        <end position="71"/>
    </location>
</feature>
<accession>A0A699U599</accession>
<evidence type="ECO:0000313" key="2">
    <source>
        <dbReference type="EMBL" id="GFD17490.1"/>
    </source>
</evidence>
<dbReference type="AlphaFoldDB" id="A0A699U599"/>